<accession>A0ACC1KQI0</accession>
<feature type="non-terminal residue" evidence="1">
    <location>
        <position position="126"/>
    </location>
</feature>
<dbReference type="EMBL" id="JANBUN010002953">
    <property type="protein sequence ID" value="KAJ2793232.1"/>
    <property type="molecule type" value="Genomic_DNA"/>
</dbReference>
<organism evidence="1 2">
    <name type="scientific">Coemansia helicoidea</name>
    <dbReference type="NCBI Taxonomy" id="1286919"/>
    <lineage>
        <taxon>Eukaryota</taxon>
        <taxon>Fungi</taxon>
        <taxon>Fungi incertae sedis</taxon>
        <taxon>Zoopagomycota</taxon>
        <taxon>Kickxellomycotina</taxon>
        <taxon>Kickxellomycetes</taxon>
        <taxon>Kickxellales</taxon>
        <taxon>Kickxellaceae</taxon>
        <taxon>Coemansia</taxon>
    </lineage>
</organism>
<name>A0ACC1KQI0_9FUNG</name>
<dbReference type="Proteomes" id="UP001140087">
    <property type="component" value="Unassembled WGS sequence"/>
</dbReference>
<gene>
    <name evidence="1" type="primary">ABZ1</name>
    <name evidence="1" type="ORF">H4R21_005974</name>
</gene>
<keyword evidence="1" id="KW-0032">Aminotransferase</keyword>
<evidence type="ECO:0000313" key="1">
    <source>
        <dbReference type="EMBL" id="KAJ2793232.1"/>
    </source>
</evidence>
<keyword evidence="1" id="KW-0808">Transferase</keyword>
<comment type="caution">
    <text evidence="1">The sequence shown here is derived from an EMBL/GenBank/DDBJ whole genome shotgun (WGS) entry which is preliminary data.</text>
</comment>
<protein>
    <submittedName>
        <fullName evidence="1">Para-aminobenzoate synthase, (PABA)</fullName>
        <ecNumber evidence="1">2.6.1.85</ecNumber>
    </submittedName>
</protein>
<proteinExistence type="predicted"/>
<reference evidence="1" key="1">
    <citation type="submission" date="2022-07" db="EMBL/GenBank/DDBJ databases">
        <title>Phylogenomic reconstructions and comparative analyses of Kickxellomycotina fungi.</title>
        <authorList>
            <person name="Reynolds N.K."/>
            <person name="Stajich J.E."/>
            <person name="Barry K."/>
            <person name="Grigoriev I.V."/>
            <person name="Crous P."/>
            <person name="Smith M.E."/>
        </authorList>
    </citation>
    <scope>NUCLEOTIDE SEQUENCE</scope>
    <source>
        <strain evidence="1">BCRC 34780</strain>
    </source>
</reference>
<sequence>MPGEKLGGELPRVLVVDNYDSYTFNLVQLLAQRIRHHYGCSEAVQRRLMVIRNDQYPWAVVQERILPFVDCVVVSPGPGSPEHAGDFGICGELIRTTDRRPLLGVCLGHQGIAHAFGAKIVRCAAP</sequence>
<keyword evidence="2" id="KW-1185">Reference proteome</keyword>
<dbReference type="EC" id="2.6.1.85" evidence="1"/>
<evidence type="ECO:0000313" key="2">
    <source>
        <dbReference type="Proteomes" id="UP001140087"/>
    </source>
</evidence>